<dbReference type="InterPro" id="IPR012310">
    <property type="entry name" value="DNA_ligase_ATP-dep_cent"/>
</dbReference>
<evidence type="ECO:0000259" key="5">
    <source>
        <dbReference type="Pfam" id="PF01068"/>
    </source>
</evidence>
<dbReference type="SUPFAM" id="SSF50249">
    <property type="entry name" value="Nucleic acid-binding proteins"/>
    <property type="match status" value="1"/>
</dbReference>
<accession>A0A3N8QQH4</accession>
<dbReference type="GO" id="GO:0006310">
    <property type="term" value="P:DNA recombination"/>
    <property type="evidence" value="ECO:0007669"/>
    <property type="project" value="InterPro"/>
</dbReference>
<evidence type="ECO:0000256" key="1">
    <source>
        <dbReference type="ARBA" id="ARBA00022598"/>
    </source>
</evidence>
<dbReference type="Proteomes" id="UP000269271">
    <property type="component" value="Unassembled WGS sequence"/>
</dbReference>
<gene>
    <name evidence="6" type="ORF">DF037_20525</name>
</gene>
<evidence type="ECO:0000256" key="2">
    <source>
        <dbReference type="ARBA" id="ARBA00022741"/>
    </source>
</evidence>
<evidence type="ECO:0000256" key="3">
    <source>
        <dbReference type="ARBA" id="ARBA00022840"/>
    </source>
</evidence>
<dbReference type="InterPro" id="IPR012340">
    <property type="entry name" value="NA-bd_OB-fold"/>
</dbReference>
<dbReference type="GO" id="GO:0003910">
    <property type="term" value="F:DNA ligase (ATP) activity"/>
    <property type="evidence" value="ECO:0007669"/>
    <property type="project" value="UniProtKB-EC"/>
</dbReference>
<dbReference type="RefSeq" id="WP_124618543.1">
    <property type="nucleotide sequence ID" value="NZ_QTQX01000013.1"/>
</dbReference>
<reference evidence="6 7" key="1">
    <citation type="submission" date="2018-08" db="EMBL/GenBank/DDBJ databases">
        <title>Comparative analysis of Burkholderia isolates from Puerto Rico.</title>
        <authorList>
            <person name="Hall C."/>
            <person name="Sahl J."/>
            <person name="Wagner D."/>
        </authorList>
    </citation>
    <scope>NUCLEOTIDE SEQUENCE [LARGE SCALE GENOMIC DNA]</scope>
    <source>
        <strain evidence="6 7">Bp9001</strain>
    </source>
</reference>
<evidence type="ECO:0000313" key="6">
    <source>
        <dbReference type="EMBL" id="RQT26077.1"/>
    </source>
</evidence>
<dbReference type="Pfam" id="PF01068">
    <property type="entry name" value="DNA_ligase_A_M"/>
    <property type="match status" value="1"/>
</dbReference>
<protein>
    <submittedName>
        <fullName evidence="6">DNA ligase</fullName>
    </submittedName>
</protein>
<dbReference type="EMBL" id="QTQX01000013">
    <property type="protein sequence ID" value="RQT26077.1"/>
    <property type="molecule type" value="Genomic_DNA"/>
</dbReference>
<dbReference type="GO" id="GO:0003677">
    <property type="term" value="F:DNA binding"/>
    <property type="evidence" value="ECO:0007669"/>
    <property type="project" value="InterPro"/>
</dbReference>
<sequence length="466" mass="50890">MTHMNSDQVFAAIEKIAATSSKNDKQAMVKQFLAFDTFKRALVAALDPLTTYGMTQVPGPIENAAPGANTFENAPVWDCLDKMAKRELTGNAARDEVQRLMTFLTPSSAELFKRIIRKDLRAGFSESTVNKAWKGLIPEFPYMRCALLKDAKLDSWTWGEGVISQEKADGMFMNVDHETGGVVRITSRQGSPFPLEAFGGFVDHVRALFPAGTQTHGEMLVLVDGVVAPREISNGILNRVAAGGGFEANEVPRFFAWDQIPLGVVAPKGKYEVGYRERIKALLLGLASGARTLPGIDPMIQHIPTRIVHSLEEALAHYRELLAQGKEGTIIKNGNAIWKDGTSKEQIKLKLEVDVDLKCVAIVGGRVGTKNEGRAGSLTCKSSCGQLQVDVTVKNEALRDSIDANPNDFIGRIFAVRANSIMRPSESNALHSLFLPRMVEASYRTDKTEADDLTRVEAQFASAVVA</sequence>
<dbReference type="GO" id="GO:0006281">
    <property type="term" value="P:DNA repair"/>
    <property type="evidence" value="ECO:0007669"/>
    <property type="project" value="InterPro"/>
</dbReference>
<dbReference type="Gene3D" id="1.10.3260.10">
    <property type="entry name" value="DNA ligase, ATP-dependent, N-terminal domain"/>
    <property type="match status" value="1"/>
</dbReference>
<dbReference type="GO" id="GO:0005524">
    <property type="term" value="F:ATP binding"/>
    <property type="evidence" value="ECO:0007669"/>
    <property type="project" value="UniProtKB-KW"/>
</dbReference>
<keyword evidence="2" id="KW-0547">Nucleotide-binding</keyword>
<name>A0A3N8QQH4_9BURK</name>
<feature type="domain" description="ATP-dependent DNA ligase family profile" evidence="5">
    <location>
        <begin position="160"/>
        <end position="350"/>
    </location>
</feature>
<keyword evidence="3" id="KW-0067">ATP-binding</keyword>
<dbReference type="SUPFAM" id="SSF56091">
    <property type="entry name" value="DNA ligase/mRNA capping enzyme, catalytic domain"/>
    <property type="match status" value="1"/>
</dbReference>
<comment type="caution">
    <text evidence="6">The sequence shown here is derived from an EMBL/GenBank/DDBJ whole genome shotgun (WGS) entry which is preliminary data.</text>
</comment>
<evidence type="ECO:0000256" key="4">
    <source>
        <dbReference type="ARBA" id="ARBA00034003"/>
    </source>
</evidence>
<evidence type="ECO:0000313" key="7">
    <source>
        <dbReference type="Proteomes" id="UP000269271"/>
    </source>
</evidence>
<dbReference type="InterPro" id="IPR036599">
    <property type="entry name" value="DNA_ligase_N_sf"/>
</dbReference>
<keyword evidence="1 6" id="KW-0436">Ligase</keyword>
<organism evidence="6 7">
    <name type="scientific">Burkholderia contaminans</name>
    <dbReference type="NCBI Taxonomy" id="488447"/>
    <lineage>
        <taxon>Bacteria</taxon>
        <taxon>Pseudomonadati</taxon>
        <taxon>Pseudomonadota</taxon>
        <taxon>Betaproteobacteria</taxon>
        <taxon>Burkholderiales</taxon>
        <taxon>Burkholderiaceae</taxon>
        <taxon>Burkholderia</taxon>
        <taxon>Burkholderia cepacia complex</taxon>
    </lineage>
</organism>
<comment type="catalytic activity">
    <reaction evidence="4">
        <text>ATP + (deoxyribonucleotide)n-3'-hydroxyl + 5'-phospho-(deoxyribonucleotide)m = (deoxyribonucleotide)n+m + AMP + diphosphate.</text>
        <dbReference type="EC" id="6.5.1.1"/>
    </reaction>
</comment>
<dbReference type="Gene3D" id="3.30.470.30">
    <property type="entry name" value="DNA ligase/mRNA capping enzyme"/>
    <property type="match status" value="1"/>
</dbReference>
<dbReference type="AlphaFoldDB" id="A0A3N8QQH4"/>
<proteinExistence type="predicted"/>